<feature type="compositionally biased region" description="Acidic residues" evidence="1">
    <location>
        <begin position="488"/>
        <end position="510"/>
    </location>
</feature>
<evidence type="ECO:0000313" key="4">
    <source>
        <dbReference type="RefSeq" id="XP_035689102.1"/>
    </source>
</evidence>
<dbReference type="AlphaFoldDB" id="A0A9J7N1C9"/>
<reference evidence="3" key="1">
    <citation type="journal article" date="2020" name="Nat. Ecol. Evol.">
        <title>Deeply conserved synteny resolves early events in vertebrate evolution.</title>
        <authorList>
            <person name="Simakov O."/>
            <person name="Marletaz F."/>
            <person name="Yue J.X."/>
            <person name="O'Connell B."/>
            <person name="Jenkins J."/>
            <person name="Brandt A."/>
            <person name="Calef R."/>
            <person name="Tung C.H."/>
            <person name="Huang T.K."/>
            <person name="Schmutz J."/>
            <person name="Satoh N."/>
            <person name="Yu J.K."/>
            <person name="Putnam N.H."/>
            <person name="Green R.E."/>
            <person name="Rokhsar D.S."/>
        </authorList>
    </citation>
    <scope>NUCLEOTIDE SEQUENCE [LARGE SCALE GENOMIC DNA]</scope>
    <source>
        <strain evidence="3">S238N-H82</strain>
    </source>
</reference>
<accession>A0A9J7N1C9</accession>
<protein>
    <submittedName>
        <fullName evidence="4">Uncharacterized protein LOC118424583 isoform X1</fullName>
    </submittedName>
</protein>
<dbReference type="KEGG" id="bfo:118424583"/>
<keyword evidence="2" id="KW-0732">Signal</keyword>
<gene>
    <name evidence="4" type="primary">LOC118424583</name>
</gene>
<feature type="region of interest" description="Disordered" evidence="1">
    <location>
        <begin position="487"/>
        <end position="515"/>
    </location>
</feature>
<evidence type="ECO:0000313" key="3">
    <source>
        <dbReference type="Proteomes" id="UP000001554"/>
    </source>
</evidence>
<dbReference type="OrthoDB" id="10043385at2759"/>
<evidence type="ECO:0000256" key="1">
    <source>
        <dbReference type="SAM" id="MobiDB-lite"/>
    </source>
</evidence>
<organism evidence="3 4">
    <name type="scientific">Branchiostoma floridae</name>
    <name type="common">Florida lancelet</name>
    <name type="synonym">Amphioxus</name>
    <dbReference type="NCBI Taxonomy" id="7739"/>
    <lineage>
        <taxon>Eukaryota</taxon>
        <taxon>Metazoa</taxon>
        <taxon>Chordata</taxon>
        <taxon>Cephalochordata</taxon>
        <taxon>Leptocardii</taxon>
        <taxon>Amphioxiformes</taxon>
        <taxon>Branchiostomatidae</taxon>
        <taxon>Branchiostoma</taxon>
    </lineage>
</organism>
<dbReference type="GeneID" id="118424583"/>
<evidence type="ECO:0000256" key="2">
    <source>
        <dbReference type="SAM" id="SignalP"/>
    </source>
</evidence>
<feature type="region of interest" description="Disordered" evidence="1">
    <location>
        <begin position="114"/>
        <end position="140"/>
    </location>
</feature>
<feature type="chain" id="PRO_5039907210" evidence="2">
    <location>
        <begin position="17"/>
        <end position="622"/>
    </location>
</feature>
<dbReference type="OMA" id="DWMESEV"/>
<proteinExistence type="predicted"/>
<keyword evidence="3" id="KW-1185">Reference proteome</keyword>
<dbReference type="Proteomes" id="UP000001554">
    <property type="component" value="Chromosome 10"/>
</dbReference>
<feature type="signal peptide" evidence="2">
    <location>
        <begin position="1"/>
        <end position="16"/>
    </location>
</feature>
<reference evidence="4" key="2">
    <citation type="submission" date="2025-08" db="UniProtKB">
        <authorList>
            <consortium name="RefSeq"/>
        </authorList>
    </citation>
    <scope>IDENTIFICATION</scope>
    <source>
        <strain evidence="4">S238N-H82</strain>
        <tissue evidence="4">Testes</tissue>
    </source>
</reference>
<sequence>MRLVITVCMLTVVVSALSPASEKAEVKAAEKALKHAEDKRSGDLPALFLRGEDDLVDVLEDPKQSGREVPVEDLRQTLQDVLGKENKGKQEQEKKGWIESEEVKDLKKALSEFKESGKHKKGSVEEILEDQDKKSDSSQLALDKQVKDGLARKKDHFGSKHGSSDSSQIVKREMEIMKLLEKHIGHNEDMGLDGDDQKTGRFLLNVLKQRLEEEPKNLKLMVSADPEGLYEKEEQFLQMLKDLEKDRVEHGREDDGSGEEPFIPPALFKDLAKALGKLFSQSFLFFREEAKRESHPRDKREMHPWQLIEEAAGENDNLQEILGEEGLQMSARDQLATKSETPADDDIEALQLAYQIREVLREKSKDNLNPVEEIEERGSLSNVLSEVLHLARGLPDPSEVADQDEQLKLQSRKENEGENVKIVMEVEREENDGGNQALDILHGLNEVAQSDDNLRGLFDKVSGELKRAENMEAEEEKKMVQFVGHSLEEEDNKEVAQDTEESILSEEPEKEEAAGTNWSDWFSNSLEVVKKTVSMLGTSDPTDGGIVKRDVSEVEGDEDDRNTIVAESLRVYQMYLKDQDGTQEKREDVCKRTFHPCQRDADCCAGSCHKLVHKSHIMPYCG</sequence>
<name>A0A9J7N1C9_BRAFL</name>
<dbReference type="RefSeq" id="XP_035689102.1">
    <property type="nucleotide sequence ID" value="XM_035833209.1"/>
</dbReference>